<evidence type="ECO:0000313" key="3">
    <source>
        <dbReference type="Proteomes" id="UP000800039"/>
    </source>
</evidence>
<comment type="caution">
    <text evidence="2">The sequence shown here is derived from an EMBL/GenBank/DDBJ whole genome shotgun (WGS) entry which is preliminary data.</text>
</comment>
<feature type="compositionally biased region" description="Basic and acidic residues" evidence="1">
    <location>
        <begin position="50"/>
        <end position="74"/>
    </location>
</feature>
<protein>
    <submittedName>
        <fullName evidence="2">Uncharacterized protein</fullName>
    </submittedName>
</protein>
<dbReference type="EMBL" id="ML976614">
    <property type="protein sequence ID" value="KAF1851682.1"/>
    <property type="molecule type" value="Genomic_DNA"/>
</dbReference>
<dbReference type="RefSeq" id="XP_040794245.1">
    <property type="nucleotide sequence ID" value="XM_040936445.1"/>
</dbReference>
<sequence>MTVQEEVAPRRKARIAQFAESADDSFDDQENRPGSADSQILFQKPYVRPKKAEEQHLPERTKVRKLSNDNKKPVDDFRMSLWDEALMLGMKEEDAKSTDPKADLQRMKAEQARRKAKDAAAKVDANKKARRAMNSEWFLG</sequence>
<evidence type="ECO:0000313" key="2">
    <source>
        <dbReference type="EMBL" id="KAF1851682.1"/>
    </source>
</evidence>
<evidence type="ECO:0000256" key="1">
    <source>
        <dbReference type="SAM" id="MobiDB-lite"/>
    </source>
</evidence>
<name>A0A9P4GUR3_9PLEO</name>
<feature type="region of interest" description="Disordered" evidence="1">
    <location>
        <begin position="1"/>
        <end position="74"/>
    </location>
</feature>
<proteinExistence type="predicted"/>
<reference evidence="2" key="1">
    <citation type="submission" date="2020-01" db="EMBL/GenBank/DDBJ databases">
        <authorList>
            <consortium name="DOE Joint Genome Institute"/>
            <person name="Haridas S."/>
            <person name="Albert R."/>
            <person name="Binder M."/>
            <person name="Bloem J."/>
            <person name="Labutti K."/>
            <person name="Salamov A."/>
            <person name="Andreopoulos B."/>
            <person name="Baker S.E."/>
            <person name="Barry K."/>
            <person name="Bills G."/>
            <person name="Bluhm B.H."/>
            <person name="Cannon C."/>
            <person name="Castanera R."/>
            <person name="Culley D.E."/>
            <person name="Daum C."/>
            <person name="Ezra D."/>
            <person name="Gonzalez J.B."/>
            <person name="Henrissat B."/>
            <person name="Kuo A."/>
            <person name="Liang C."/>
            <person name="Lipzen A."/>
            <person name="Lutzoni F."/>
            <person name="Magnuson J."/>
            <person name="Mondo S."/>
            <person name="Nolan M."/>
            <person name="Ohm R."/>
            <person name="Pangilinan J."/>
            <person name="Park H.-J."/>
            <person name="Ramirez L."/>
            <person name="Alfaro M."/>
            <person name="Sun H."/>
            <person name="Tritt A."/>
            <person name="Yoshinaga Y."/>
            <person name="Zwiers L.-H."/>
            <person name="Turgeon B.G."/>
            <person name="Goodwin S.B."/>
            <person name="Spatafora J.W."/>
            <person name="Crous P.W."/>
            <person name="Grigoriev I.V."/>
        </authorList>
    </citation>
    <scope>NUCLEOTIDE SEQUENCE</scope>
    <source>
        <strain evidence="2">CBS 394.84</strain>
    </source>
</reference>
<gene>
    <name evidence="2" type="ORF">K460DRAFT_401700</name>
</gene>
<organism evidence="2 3">
    <name type="scientific">Cucurbitaria berberidis CBS 394.84</name>
    <dbReference type="NCBI Taxonomy" id="1168544"/>
    <lineage>
        <taxon>Eukaryota</taxon>
        <taxon>Fungi</taxon>
        <taxon>Dikarya</taxon>
        <taxon>Ascomycota</taxon>
        <taxon>Pezizomycotina</taxon>
        <taxon>Dothideomycetes</taxon>
        <taxon>Pleosporomycetidae</taxon>
        <taxon>Pleosporales</taxon>
        <taxon>Pleosporineae</taxon>
        <taxon>Cucurbitariaceae</taxon>
        <taxon>Cucurbitaria</taxon>
    </lineage>
</organism>
<keyword evidence="3" id="KW-1185">Reference proteome</keyword>
<dbReference type="Proteomes" id="UP000800039">
    <property type="component" value="Unassembled WGS sequence"/>
</dbReference>
<dbReference type="GeneID" id="63853695"/>
<accession>A0A9P4GUR3</accession>
<dbReference type="AlphaFoldDB" id="A0A9P4GUR3"/>